<keyword evidence="2" id="KW-1185">Reference proteome</keyword>
<accession>A0A482VYG9</accession>
<dbReference type="EMBL" id="QDEB01048534">
    <property type="protein sequence ID" value="RZC37860.1"/>
    <property type="molecule type" value="Genomic_DNA"/>
</dbReference>
<gene>
    <name evidence="1" type="ORF">BDFB_012241</name>
</gene>
<protein>
    <submittedName>
        <fullName evidence="1">Uncharacterized protein</fullName>
    </submittedName>
</protein>
<sequence length="121" mass="13810">MKAKERRKAPEITPRLLLRSYLLQDNAAAIRTRRPCDGDTCVRPSVGFTTFRRHTSLVLIYSSRKGKRDIRPNKTHANNALHISTTTPSIPISRGITPGCRAPLIDTRKRFKRLEMIKTQT</sequence>
<proteinExistence type="predicted"/>
<evidence type="ECO:0000313" key="1">
    <source>
        <dbReference type="EMBL" id="RZC37860.1"/>
    </source>
</evidence>
<organism evidence="1 2">
    <name type="scientific">Asbolus verrucosus</name>
    <name type="common">Desert ironclad beetle</name>
    <dbReference type="NCBI Taxonomy" id="1661398"/>
    <lineage>
        <taxon>Eukaryota</taxon>
        <taxon>Metazoa</taxon>
        <taxon>Ecdysozoa</taxon>
        <taxon>Arthropoda</taxon>
        <taxon>Hexapoda</taxon>
        <taxon>Insecta</taxon>
        <taxon>Pterygota</taxon>
        <taxon>Neoptera</taxon>
        <taxon>Endopterygota</taxon>
        <taxon>Coleoptera</taxon>
        <taxon>Polyphaga</taxon>
        <taxon>Cucujiformia</taxon>
        <taxon>Tenebrionidae</taxon>
        <taxon>Pimeliinae</taxon>
        <taxon>Asbolus</taxon>
    </lineage>
</organism>
<dbReference type="OrthoDB" id="6779561at2759"/>
<dbReference type="AlphaFoldDB" id="A0A482VYG9"/>
<reference evidence="1 2" key="1">
    <citation type="submission" date="2017-03" db="EMBL/GenBank/DDBJ databases">
        <title>Genome of the blue death feigning beetle - Asbolus verrucosus.</title>
        <authorList>
            <person name="Rider S.D."/>
        </authorList>
    </citation>
    <scope>NUCLEOTIDE SEQUENCE [LARGE SCALE GENOMIC DNA]</scope>
    <source>
        <strain evidence="1">Butters</strain>
        <tissue evidence="1">Head and leg muscle</tissue>
    </source>
</reference>
<comment type="caution">
    <text evidence="1">The sequence shown here is derived from an EMBL/GenBank/DDBJ whole genome shotgun (WGS) entry which is preliminary data.</text>
</comment>
<evidence type="ECO:0000313" key="2">
    <source>
        <dbReference type="Proteomes" id="UP000292052"/>
    </source>
</evidence>
<name>A0A482VYG9_ASBVE</name>
<dbReference type="Proteomes" id="UP000292052">
    <property type="component" value="Unassembled WGS sequence"/>
</dbReference>